<dbReference type="EnsemblPlants" id="KQJ82223">
    <property type="protein sequence ID" value="KQJ82223"/>
    <property type="gene ID" value="BRADI_5g07541v3"/>
</dbReference>
<name>A0A0Q3E3J8_BRADI</name>
<dbReference type="Pfam" id="PF17285">
    <property type="entry name" value="PRMT5_TIM"/>
    <property type="match status" value="1"/>
</dbReference>
<reference evidence="3" key="3">
    <citation type="submission" date="2018-08" db="UniProtKB">
        <authorList>
            <consortium name="EnsemblPlants"/>
        </authorList>
    </citation>
    <scope>IDENTIFICATION</scope>
    <source>
        <strain evidence="3">cv. Bd21</strain>
    </source>
</reference>
<dbReference type="Gene3D" id="3.20.20.150">
    <property type="entry name" value="Divalent-metal-dependent TIM barrel enzymes"/>
    <property type="match status" value="1"/>
</dbReference>
<dbReference type="EnsemblPlants" id="KQJ82221">
    <property type="protein sequence ID" value="KQJ82221"/>
    <property type="gene ID" value="BRADI_5g07541v3"/>
</dbReference>
<dbReference type="EMBL" id="CM000884">
    <property type="protein sequence ID" value="KQJ82222.1"/>
    <property type="molecule type" value="Genomic_DNA"/>
</dbReference>
<dbReference type="AlphaFoldDB" id="A0A0Q3E3J8"/>
<feature type="domain" description="PRMT5 TIM barrel" evidence="1">
    <location>
        <begin position="94"/>
        <end position="126"/>
    </location>
</feature>
<evidence type="ECO:0000313" key="3">
    <source>
        <dbReference type="EnsemblPlants" id="KQJ82221"/>
    </source>
</evidence>
<gene>
    <name evidence="2" type="ORF">BRADI_5g07541v3</name>
</gene>
<dbReference type="InParanoid" id="A0A0Q3E3J8"/>
<dbReference type="InterPro" id="IPR035247">
    <property type="entry name" value="PRMT5_TIM"/>
</dbReference>
<evidence type="ECO:0000259" key="1">
    <source>
        <dbReference type="Pfam" id="PF17285"/>
    </source>
</evidence>
<keyword evidence="4" id="KW-1185">Reference proteome</keyword>
<dbReference type="Gramene" id="KQJ82222">
    <property type="protein sequence ID" value="KQJ82222"/>
    <property type="gene ID" value="BRADI_5g07541v3"/>
</dbReference>
<dbReference type="OrthoDB" id="1696276at2759"/>
<dbReference type="STRING" id="15368.A0A0Q3E3J8"/>
<reference evidence="2 3" key="1">
    <citation type="journal article" date="2010" name="Nature">
        <title>Genome sequencing and analysis of the model grass Brachypodium distachyon.</title>
        <authorList>
            <consortium name="International Brachypodium Initiative"/>
        </authorList>
    </citation>
    <scope>NUCLEOTIDE SEQUENCE [LARGE SCALE GENOMIC DNA]</scope>
    <source>
        <strain evidence="2 3">Bd21</strain>
    </source>
</reference>
<dbReference type="EMBL" id="CM000884">
    <property type="protein sequence ID" value="KQJ82223.1"/>
    <property type="molecule type" value="Genomic_DNA"/>
</dbReference>
<protein>
    <recommendedName>
        <fullName evidence="1">PRMT5 TIM barrel domain-containing protein</fullName>
    </recommendedName>
</protein>
<evidence type="ECO:0000313" key="2">
    <source>
        <dbReference type="EMBL" id="KQJ82222.1"/>
    </source>
</evidence>
<dbReference type="Gramene" id="KQJ82223">
    <property type="protein sequence ID" value="KQJ82223"/>
    <property type="gene ID" value="BRADI_5g07541v3"/>
</dbReference>
<dbReference type="EnsemblPlants" id="KQJ82222">
    <property type="protein sequence ID" value="KQJ82222"/>
    <property type="gene ID" value="BRADI_5g07541v3"/>
</dbReference>
<evidence type="ECO:0000313" key="4">
    <source>
        <dbReference type="Proteomes" id="UP000008810"/>
    </source>
</evidence>
<dbReference type="EMBL" id="CM000884">
    <property type="protein sequence ID" value="KQJ82221.1"/>
    <property type="molecule type" value="Genomic_DNA"/>
</dbReference>
<organism evidence="2">
    <name type="scientific">Brachypodium distachyon</name>
    <name type="common">Purple false brome</name>
    <name type="synonym">Trachynia distachya</name>
    <dbReference type="NCBI Taxonomy" id="15368"/>
    <lineage>
        <taxon>Eukaryota</taxon>
        <taxon>Viridiplantae</taxon>
        <taxon>Streptophyta</taxon>
        <taxon>Embryophyta</taxon>
        <taxon>Tracheophyta</taxon>
        <taxon>Spermatophyta</taxon>
        <taxon>Magnoliopsida</taxon>
        <taxon>Liliopsida</taxon>
        <taxon>Poales</taxon>
        <taxon>Poaceae</taxon>
        <taxon>BOP clade</taxon>
        <taxon>Pooideae</taxon>
        <taxon>Stipodae</taxon>
        <taxon>Brachypodieae</taxon>
        <taxon>Brachypodium</taxon>
    </lineage>
</organism>
<reference evidence="2" key="2">
    <citation type="submission" date="2017-06" db="EMBL/GenBank/DDBJ databases">
        <title>WGS assembly of Brachypodium distachyon.</title>
        <authorList>
            <consortium name="The International Brachypodium Initiative"/>
            <person name="Lucas S."/>
            <person name="Harmon-Smith M."/>
            <person name="Lail K."/>
            <person name="Tice H."/>
            <person name="Grimwood J."/>
            <person name="Bruce D."/>
            <person name="Barry K."/>
            <person name="Shu S."/>
            <person name="Lindquist E."/>
            <person name="Wang M."/>
            <person name="Pitluck S."/>
            <person name="Vogel J.P."/>
            <person name="Garvin D.F."/>
            <person name="Mockler T.C."/>
            <person name="Schmutz J."/>
            <person name="Rokhsar D."/>
            <person name="Bevan M.W."/>
        </authorList>
    </citation>
    <scope>NUCLEOTIDE SEQUENCE</scope>
    <source>
        <strain evidence="2">Bd21</strain>
    </source>
</reference>
<dbReference type="Gramene" id="KQJ82221">
    <property type="protein sequence ID" value="KQJ82221"/>
    <property type="gene ID" value="BRADI_5g07541v3"/>
</dbReference>
<sequence length="128" mass="14594">MTPLKSIFCNRFAFCRTLCFWYFEWTVITTSEIHALVCLSNCSRNLWLADVVISGGLSRGRRDGAAAVGEEEAGSGDEVEQQHTDCYLIRIIFIGRISEWIDLDSEDEKLRLNTELKLKQEIAWASIT</sequence>
<dbReference type="Proteomes" id="UP000008810">
    <property type="component" value="Chromosome 5"/>
</dbReference>
<proteinExistence type="predicted"/>
<accession>A0A0Q3E3J8</accession>